<organism evidence="1 2">
    <name type="scientific">Avena sativa</name>
    <name type="common">Oat</name>
    <dbReference type="NCBI Taxonomy" id="4498"/>
    <lineage>
        <taxon>Eukaryota</taxon>
        <taxon>Viridiplantae</taxon>
        <taxon>Streptophyta</taxon>
        <taxon>Embryophyta</taxon>
        <taxon>Tracheophyta</taxon>
        <taxon>Spermatophyta</taxon>
        <taxon>Magnoliopsida</taxon>
        <taxon>Liliopsida</taxon>
        <taxon>Poales</taxon>
        <taxon>Poaceae</taxon>
        <taxon>BOP clade</taxon>
        <taxon>Pooideae</taxon>
        <taxon>Poodae</taxon>
        <taxon>Poeae</taxon>
        <taxon>Poeae Chloroplast Group 1 (Aveneae type)</taxon>
        <taxon>Aveninae</taxon>
        <taxon>Avena</taxon>
    </lineage>
</organism>
<name>A0ACD5VMY8_AVESA</name>
<reference evidence="1" key="2">
    <citation type="submission" date="2025-09" db="UniProtKB">
        <authorList>
            <consortium name="EnsemblPlants"/>
        </authorList>
    </citation>
    <scope>IDENTIFICATION</scope>
</reference>
<accession>A0ACD5VMY8</accession>
<sequence>MWAKAAKIVLDLANSTPEFKDRLLLPDGPMGPQNVLPIGFGFAPFRRKRHVKDHTCPRRMAYIYVKKRMSVPSSSHCSQELSPEIIAKLRDDWFGRISEECIKAAKCRKINQGCALQSSAREGDSVTGNFQPRTGDCPRPETQPPVPNRRPSKMMTRTRAVVCGQELQLFVPGEYPCVRRFRYRRLLAFLRLQGYGSTFVAMLKQTNYYFCVFHLARLVSQGLWAEALDYIFPRFLPLEPCSPPSLEATVLVKFLRVHRLFHLEVASKISRDWKPMWARAAKIVQDLANRTPEFKDRLQLPDSLQMGPQNILPIGFGFAPFRRPRRHVKKCARPTSKHACEEHTRRIATNYLDKRTSLPSSSHCSQEMSPAKAQDDWFGRIFEECIKAAKCREINQGYALRSSAREGTPVTGNVMKPGFSSVPLTTDADIFGNLLDPKKSSISSVTVTDALAAPVCYAMFDAAINSTKNSVISSVAKTGSAISQTMLGTMACPSKDSEVISTRNAGTGEEICFTVSARQGSHPRKRPLTEYLTTKKQLTTGANGETSTDQEVCFPVSARQSSHPRKRPMTEQTEDYQLRKGN</sequence>
<dbReference type="Proteomes" id="UP001732700">
    <property type="component" value="Chromosome 3C"/>
</dbReference>
<reference evidence="1" key="1">
    <citation type="submission" date="2021-05" db="EMBL/GenBank/DDBJ databases">
        <authorList>
            <person name="Scholz U."/>
            <person name="Mascher M."/>
            <person name="Fiebig A."/>
        </authorList>
    </citation>
    <scope>NUCLEOTIDE SEQUENCE [LARGE SCALE GENOMIC DNA]</scope>
</reference>
<evidence type="ECO:0000313" key="2">
    <source>
        <dbReference type="Proteomes" id="UP001732700"/>
    </source>
</evidence>
<keyword evidence="2" id="KW-1185">Reference proteome</keyword>
<protein>
    <submittedName>
        <fullName evidence="1">Uncharacterized protein</fullName>
    </submittedName>
</protein>
<dbReference type="EnsemblPlants" id="AVESA.00010b.r2.3CG0465090.1">
    <property type="protein sequence ID" value="AVESA.00010b.r2.3CG0465090.1.CDS"/>
    <property type="gene ID" value="AVESA.00010b.r2.3CG0465090"/>
</dbReference>
<evidence type="ECO:0000313" key="1">
    <source>
        <dbReference type="EnsemblPlants" id="AVESA.00010b.r2.3CG0465090.1.CDS"/>
    </source>
</evidence>
<proteinExistence type="predicted"/>